<feature type="domain" description="CBS" evidence="3">
    <location>
        <begin position="66"/>
        <end position="126"/>
    </location>
</feature>
<dbReference type="PANTHER" id="PTHR43080">
    <property type="entry name" value="CBS DOMAIN-CONTAINING PROTEIN CBSX3, MITOCHONDRIAL"/>
    <property type="match status" value="1"/>
</dbReference>
<evidence type="ECO:0000313" key="4">
    <source>
        <dbReference type="EMBL" id="KON30163.1"/>
    </source>
</evidence>
<dbReference type="SUPFAM" id="SSF54631">
    <property type="entry name" value="CBS-domain pair"/>
    <property type="match status" value="1"/>
</dbReference>
<name>A0A0M0BNN0_9ARCH</name>
<dbReference type="SMART" id="SM00116">
    <property type="entry name" value="CBS"/>
    <property type="match status" value="2"/>
</dbReference>
<dbReference type="EMBL" id="LFWZ01000039">
    <property type="protein sequence ID" value="KON30163.1"/>
    <property type="molecule type" value="Genomic_DNA"/>
</dbReference>
<evidence type="ECO:0000259" key="3">
    <source>
        <dbReference type="PROSITE" id="PS51371"/>
    </source>
</evidence>
<reference evidence="4 5" key="1">
    <citation type="submission" date="2015-06" db="EMBL/GenBank/DDBJ databases">
        <title>New insights into the roles of widespread benthic archaea in carbon and nitrogen cycling.</title>
        <authorList>
            <person name="Lazar C.S."/>
            <person name="Baker B.J."/>
            <person name="Seitz K.W."/>
            <person name="Hyde A.S."/>
            <person name="Dick G.J."/>
            <person name="Hinrichs K.-U."/>
            <person name="Teske A.P."/>
        </authorList>
    </citation>
    <scope>NUCLEOTIDE SEQUENCE [LARGE SCALE GENOMIC DNA]</scope>
    <source>
        <strain evidence="4">DG-45</strain>
    </source>
</reference>
<feature type="domain" description="CBS" evidence="3">
    <location>
        <begin position="1"/>
        <end position="57"/>
    </location>
</feature>
<keyword evidence="1 2" id="KW-0129">CBS domain</keyword>
<dbReference type="InterPro" id="IPR000644">
    <property type="entry name" value="CBS_dom"/>
</dbReference>
<accession>A0A0M0BNN0</accession>
<evidence type="ECO:0000256" key="1">
    <source>
        <dbReference type="ARBA" id="ARBA00023122"/>
    </source>
</evidence>
<dbReference type="Pfam" id="PF00571">
    <property type="entry name" value="CBS"/>
    <property type="match status" value="2"/>
</dbReference>
<comment type="caution">
    <text evidence="4">The sequence shown here is derived from an EMBL/GenBank/DDBJ whole genome shotgun (WGS) entry which is preliminary data.</text>
</comment>
<organism evidence="4 5">
    <name type="scientific">miscellaneous Crenarchaeota group-15 archaeon DG-45</name>
    <dbReference type="NCBI Taxonomy" id="1685127"/>
    <lineage>
        <taxon>Archaea</taxon>
        <taxon>Candidatus Bathyarchaeota</taxon>
        <taxon>MCG-15</taxon>
    </lineage>
</organism>
<evidence type="ECO:0000256" key="2">
    <source>
        <dbReference type="PROSITE-ProRule" id="PRU00703"/>
    </source>
</evidence>
<dbReference type="InterPro" id="IPR046342">
    <property type="entry name" value="CBS_dom_sf"/>
</dbReference>
<dbReference type="InterPro" id="IPR051257">
    <property type="entry name" value="Diverse_CBS-Domain"/>
</dbReference>
<dbReference type="Gene3D" id="3.10.580.10">
    <property type="entry name" value="CBS-domain"/>
    <property type="match status" value="1"/>
</dbReference>
<dbReference type="AlphaFoldDB" id="A0A0M0BNN0"/>
<dbReference type="PANTHER" id="PTHR43080:SF2">
    <property type="entry name" value="CBS DOMAIN-CONTAINING PROTEIN"/>
    <property type="match status" value="1"/>
</dbReference>
<dbReference type="PROSITE" id="PS51371">
    <property type="entry name" value="CBS"/>
    <property type="match status" value="2"/>
</dbReference>
<protein>
    <recommendedName>
        <fullName evidence="3">CBS domain-containing protein</fullName>
    </recommendedName>
</protein>
<proteinExistence type="predicted"/>
<evidence type="ECO:0000313" key="5">
    <source>
        <dbReference type="Proteomes" id="UP000037210"/>
    </source>
</evidence>
<gene>
    <name evidence="4" type="ORF">AC482_04550</name>
</gene>
<sequence>MEKSFPKISEEASATDAAKAISDSGSGFLIVLEGGQPRGIITEGDLVGKVMARELDPAKITAGEIMSSPLITVDPDDDLLKASEVMQKNSVRRLPVVRDGIIYGVLTAQDIAQHCGDYVSKSIRDILRWSLPI</sequence>
<dbReference type="Proteomes" id="UP000037210">
    <property type="component" value="Unassembled WGS sequence"/>
</dbReference>